<dbReference type="Proteomes" id="UP000179769">
    <property type="component" value="Unassembled WGS sequence"/>
</dbReference>
<evidence type="ECO:0000256" key="1">
    <source>
        <dbReference type="SAM" id="MobiDB-lite"/>
    </source>
</evidence>
<organism evidence="2 3">
    <name type="scientific">Parafrankia soli</name>
    <dbReference type="NCBI Taxonomy" id="2599596"/>
    <lineage>
        <taxon>Bacteria</taxon>
        <taxon>Bacillati</taxon>
        <taxon>Actinomycetota</taxon>
        <taxon>Actinomycetes</taxon>
        <taxon>Frankiales</taxon>
        <taxon>Frankiaceae</taxon>
        <taxon>Parafrankia</taxon>
    </lineage>
</organism>
<evidence type="ECO:0000313" key="2">
    <source>
        <dbReference type="EMBL" id="OHV35390.1"/>
    </source>
</evidence>
<feature type="region of interest" description="Disordered" evidence="1">
    <location>
        <begin position="1"/>
        <end position="20"/>
    </location>
</feature>
<dbReference type="RefSeq" id="WP_071062199.1">
    <property type="nucleotide sequence ID" value="NZ_MAXA01000126.1"/>
</dbReference>
<name>A0A1S1QN33_9ACTN</name>
<comment type="caution">
    <text evidence="2">The sequence shown here is derived from an EMBL/GenBank/DDBJ whole genome shotgun (WGS) entry which is preliminary data.</text>
</comment>
<accession>A0A1S1QN33</accession>
<dbReference type="EMBL" id="MAXA01000126">
    <property type="protein sequence ID" value="OHV35390.1"/>
    <property type="molecule type" value="Genomic_DNA"/>
</dbReference>
<dbReference type="AlphaFoldDB" id="A0A1S1QN33"/>
<reference evidence="3" key="1">
    <citation type="submission" date="2016-07" db="EMBL/GenBank/DDBJ databases">
        <title>Frankia sp. NRRL B-16219 Genome sequencing.</title>
        <authorList>
            <person name="Ghodhbane-Gtari F."/>
            <person name="Swanson E."/>
            <person name="Gueddou A."/>
            <person name="Louati M."/>
            <person name="Nouioui I."/>
            <person name="Hezbri K."/>
            <person name="Abebe-Akele F."/>
            <person name="Simpson S."/>
            <person name="Morris K."/>
            <person name="Thomas K."/>
            <person name="Gtari M."/>
            <person name="Tisa L.S."/>
        </authorList>
    </citation>
    <scope>NUCLEOTIDE SEQUENCE [LARGE SCALE GENOMIC DNA]</scope>
    <source>
        <strain evidence="3">NRRL B-16219</strain>
    </source>
</reference>
<feature type="compositionally biased region" description="Basic and acidic residues" evidence="1">
    <location>
        <begin position="1"/>
        <end position="10"/>
    </location>
</feature>
<keyword evidence="3" id="KW-1185">Reference proteome</keyword>
<proteinExistence type="predicted"/>
<gene>
    <name evidence="2" type="ORF">BBK14_33415</name>
</gene>
<protein>
    <submittedName>
        <fullName evidence="2">Uncharacterized protein</fullName>
    </submittedName>
</protein>
<sequence length="96" mass="10501">MSDRWDETHEPPGWGEHANGRLLDDVLDGRDALIGYARTVELIRMPTTADLLGLLDEAIAELVYVDSDDRCREIEDAAGAIRKQLTATTPAIPVAA</sequence>
<evidence type="ECO:0000313" key="3">
    <source>
        <dbReference type="Proteomes" id="UP000179769"/>
    </source>
</evidence>